<feature type="site" description="Lowers pKa of active site Tyr" evidence="3">
    <location>
        <position position="133"/>
    </location>
</feature>
<dbReference type="Proteomes" id="UP001497457">
    <property type="component" value="Chromosome 10rd"/>
</dbReference>
<dbReference type="PIRSF" id="PIRSF000097">
    <property type="entry name" value="AKR"/>
    <property type="match status" value="1"/>
</dbReference>
<protein>
    <recommendedName>
        <fullName evidence="4">NADP-dependent oxidoreductase domain-containing protein</fullName>
    </recommendedName>
</protein>
<evidence type="ECO:0000313" key="6">
    <source>
        <dbReference type="Proteomes" id="UP001497457"/>
    </source>
</evidence>
<feature type="active site" description="Proton donor" evidence="1">
    <location>
        <position position="104"/>
    </location>
</feature>
<evidence type="ECO:0000259" key="4">
    <source>
        <dbReference type="Pfam" id="PF00248"/>
    </source>
</evidence>
<dbReference type="PROSITE" id="PS00798">
    <property type="entry name" value="ALDOKETO_REDUCTASE_1"/>
    <property type="match status" value="1"/>
</dbReference>
<dbReference type="InterPro" id="IPR020471">
    <property type="entry name" value="AKR"/>
</dbReference>
<evidence type="ECO:0000256" key="2">
    <source>
        <dbReference type="PIRSR" id="PIRSR000097-2"/>
    </source>
</evidence>
<dbReference type="PRINTS" id="PR00069">
    <property type="entry name" value="ALDKETRDTASE"/>
</dbReference>
<keyword evidence="6" id="KW-1185">Reference proteome</keyword>
<reference evidence="6" key="1">
    <citation type="submission" date="2024-06" db="EMBL/GenBank/DDBJ databases">
        <authorList>
            <person name="Ryan C."/>
        </authorList>
    </citation>
    <scope>NUCLEOTIDE SEQUENCE [LARGE SCALE GENOMIC DNA]</scope>
</reference>
<reference evidence="5 6" key="2">
    <citation type="submission" date="2024-10" db="EMBL/GenBank/DDBJ databases">
        <authorList>
            <person name="Ryan C."/>
        </authorList>
    </citation>
    <scope>NUCLEOTIDE SEQUENCE [LARGE SCALE GENOMIC DNA]</scope>
</reference>
<accession>A0ABC8VMW5</accession>
<dbReference type="SUPFAM" id="SSF51430">
    <property type="entry name" value="NAD(P)-linked oxidoreductase"/>
    <property type="match status" value="2"/>
</dbReference>
<evidence type="ECO:0000313" key="5">
    <source>
        <dbReference type="EMBL" id="CAL4893900.1"/>
    </source>
</evidence>
<dbReference type="Pfam" id="PF00248">
    <property type="entry name" value="Aldo_ket_red"/>
    <property type="match status" value="1"/>
</dbReference>
<dbReference type="InterPro" id="IPR036812">
    <property type="entry name" value="NAD(P)_OxRdtase_dom_sf"/>
</dbReference>
<evidence type="ECO:0000256" key="3">
    <source>
        <dbReference type="PIRSR" id="PIRSR000097-3"/>
    </source>
</evidence>
<evidence type="ECO:0000256" key="1">
    <source>
        <dbReference type="PIRSR" id="PIRSR000097-1"/>
    </source>
</evidence>
<gene>
    <name evidence="5" type="ORF">URODEC1_LOCUS5061</name>
</gene>
<name>A0ABC8VMW5_9POAL</name>
<dbReference type="PROSITE" id="PS00062">
    <property type="entry name" value="ALDOKETO_REDUCTASE_2"/>
    <property type="match status" value="1"/>
</dbReference>
<feature type="domain" description="NADP-dependent oxidoreductase" evidence="4">
    <location>
        <begin position="91"/>
        <end position="255"/>
    </location>
</feature>
<sequence length="262" mass="28581">MASYFVLNTGAKIPSVGLGTWQADPAVVGDAVYAAVKAPSVCGCSCRHFGCASKITQPVNWDMLTDGMERANYLDSIYVLISVKFRCFCLVSAGYRHIDCAQAYNNEKEVGLGLKKVFDEGIVKREDLFITSKLWNTNHAPEDVPVALDGTLKNLQTDYVDLYLIHWPVRMKKGAGFGPQSVIPSDIPATWAAMEKLHDAGKARAIGVSNFSSKKLADLLAVARVPPAVDQVECHPVWQQGKLRAFCQSKGIHLSVHGCRVA</sequence>
<organism evidence="5 6">
    <name type="scientific">Urochloa decumbens</name>
    <dbReference type="NCBI Taxonomy" id="240449"/>
    <lineage>
        <taxon>Eukaryota</taxon>
        <taxon>Viridiplantae</taxon>
        <taxon>Streptophyta</taxon>
        <taxon>Embryophyta</taxon>
        <taxon>Tracheophyta</taxon>
        <taxon>Spermatophyta</taxon>
        <taxon>Magnoliopsida</taxon>
        <taxon>Liliopsida</taxon>
        <taxon>Poales</taxon>
        <taxon>Poaceae</taxon>
        <taxon>PACMAD clade</taxon>
        <taxon>Panicoideae</taxon>
        <taxon>Panicodae</taxon>
        <taxon>Paniceae</taxon>
        <taxon>Melinidinae</taxon>
        <taxon>Urochloa</taxon>
    </lineage>
</organism>
<dbReference type="PANTHER" id="PTHR11732">
    <property type="entry name" value="ALDO/KETO REDUCTASE"/>
    <property type="match status" value="1"/>
</dbReference>
<dbReference type="InterPro" id="IPR023210">
    <property type="entry name" value="NADP_OxRdtase_dom"/>
</dbReference>
<dbReference type="AlphaFoldDB" id="A0ABC8VMW5"/>
<dbReference type="Gene3D" id="3.20.20.100">
    <property type="entry name" value="NADP-dependent oxidoreductase domain"/>
    <property type="match status" value="2"/>
</dbReference>
<feature type="binding site" evidence="2">
    <location>
        <position position="166"/>
    </location>
    <ligand>
        <name>substrate</name>
    </ligand>
</feature>
<dbReference type="EMBL" id="OZ075120">
    <property type="protein sequence ID" value="CAL4893900.1"/>
    <property type="molecule type" value="Genomic_DNA"/>
</dbReference>
<proteinExistence type="predicted"/>
<dbReference type="InterPro" id="IPR018170">
    <property type="entry name" value="Aldo/ket_reductase_CS"/>
</dbReference>